<dbReference type="InterPro" id="IPR005467">
    <property type="entry name" value="His_kinase_dom"/>
</dbReference>
<dbReference type="GO" id="GO:0006355">
    <property type="term" value="P:regulation of DNA-templated transcription"/>
    <property type="evidence" value="ECO:0007669"/>
    <property type="project" value="InterPro"/>
</dbReference>
<dbReference type="Pfam" id="PF02518">
    <property type="entry name" value="HATPase_c"/>
    <property type="match status" value="1"/>
</dbReference>
<dbReference type="InterPro" id="IPR036890">
    <property type="entry name" value="HATPase_C_sf"/>
</dbReference>
<evidence type="ECO:0000256" key="1">
    <source>
        <dbReference type="ARBA" id="ARBA00000085"/>
    </source>
</evidence>
<dbReference type="SUPFAM" id="SSF47384">
    <property type="entry name" value="Homodimeric domain of signal transducing histidine kinase"/>
    <property type="match status" value="1"/>
</dbReference>
<dbReference type="InterPro" id="IPR003661">
    <property type="entry name" value="HisK_dim/P_dom"/>
</dbReference>
<dbReference type="InterPro" id="IPR000014">
    <property type="entry name" value="PAS"/>
</dbReference>
<organism evidence="9 10">
    <name type="scientific">Dissulfuribacter thermophilus</name>
    <dbReference type="NCBI Taxonomy" id="1156395"/>
    <lineage>
        <taxon>Bacteria</taxon>
        <taxon>Pseudomonadati</taxon>
        <taxon>Thermodesulfobacteriota</taxon>
        <taxon>Dissulfuribacteria</taxon>
        <taxon>Dissulfuribacterales</taxon>
        <taxon>Dissulfuribacteraceae</taxon>
        <taxon>Dissulfuribacter</taxon>
    </lineage>
</organism>
<feature type="domain" description="PAS" evidence="7">
    <location>
        <begin position="149"/>
        <end position="193"/>
    </location>
</feature>
<evidence type="ECO:0000313" key="9">
    <source>
        <dbReference type="EMBL" id="OCC14316.1"/>
    </source>
</evidence>
<dbReference type="InterPro" id="IPR013767">
    <property type="entry name" value="PAS_fold"/>
</dbReference>
<protein>
    <recommendedName>
        <fullName evidence="2">histidine kinase</fullName>
        <ecNumber evidence="2">2.7.13.3</ecNumber>
    </recommendedName>
</protein>
<keyword evidence="9" id="KW-0418">Kinase</keyword>
<reference evidence="9 10" key="1">
    <citation type="submission" date="2016-06" db="EMBL/GenBank/DDBJ databases">
        <title>Respiratory ammonification of nitrate coupled to the oxidation of elemental sulfur in deep-sea autotrophic thermophilic bacteria.</title>
        <authorList>
            <person name="Slobodkina G.B."/>
            <person name="Mardanov A.V."/>
            <person name="Ravin N.V."/>
            <person name="Frolova A.A."/>
            <person name="Viryasiv M.B."/>
            <person name="Chernyh N.A."/>
            <person name="Bonch-Osmolovskaya E.A."/>
            <person name="Slobodkin A.I."/>
        </authorList>
    </citation>
    <scope>NUCLEOTIDE SEQUENCE [LARGE SCALE GENOMIC DNA]</scope>
    <source>
        <strain evidence="9 10">S69</strain>
    </source>
</reference>
<comment type="caution">
    <text evidence="9">The sequence shown here is derived from an EMBL/GenBank/DDBJ whole genome shotgun (WGS) entry which is preliminary data.</text>
</comment>
<keyword evidence="9" id="KW-0808">Transferase</keyword>
<dbReference type="PRINTS" id="PR00344">
    <property type="entry name" value="BCTRLSENSOR"/>
</dbReference>
<dbReference type="EMBL" id="MAGO01000014">
    <property type="protein sequence ID" value="OCC14316.1"/>
    <property type="molecule type" value="Genomic_DNA"/>
</dbReference>
<dbReference type="InterPro" id="IPR000700">
    <property type="entry name" value="PAS-assoc_C"/>
</dbReference>
<dbReference type="Proteomes" id="UP000093080">
    <property type="component" value="Unassembled WGS sequence"/>
</dbReference>
<dbReference type="PANTHER" id="PTHR43547">
    <property type="entry name" value="TWO-COMPONENT HISTIDINE KINASE"/>
    <property type="match status" value="1"/>
</dbReference>
<dbReference type="Gene3D" id="3.30.450.20">
    <property type="entry name" value="PAS domain"/>
    <property type="match status" value="1"/>
</dbReference>
<feature type="domain" description="PAC" evidence="8">
    <location>
        <begin position="203"/>
        <end position="255"/>
    </location>
</feature>
<dbReference type="Gene3D" id="1.10.287.130">
    <property type="match status" value="1"/>
</dbReference>
<dbReference type="InterPro" id="IPR011006">
    <property type="entry name" value="CheY-like_superfamily"/>
</dbReference>
<evidence type="ECO:0000259" key="5">
    <source>
        <dbReference type="PROSITE" id="PS50109"/>
    </source>
</evidence>
<dbReference type="InterPro" id="IPR003594">
    <property type="entry name" value="HATPase_dom"/>
</dbReference>
<dbReference type="SMART" id="SM00091">
    <property type="entry name" value="PAS"/>
    <property type="match status" value="1"/>
</dbReference>
<dbReference type="SMART" id="SM00448">
    <property type="entry name" value="REC"/>
    <property type="match status" value="2"/>
</dbReference>
<proteinExistence type="predicted"/>
<dbReference type="SMART" id="SM00388">
    <property type="entry name" value="HisKA"/>
    <property type="match status" value="1"/>
</dbReference>
<dbReference type="Gene3D" id="3.40.50.2300">
    <property type="match status" value="2"/>
</dbReference>
<keyword evidence="10" id="KW-1185">Reference proteome</keyword>
<dbReference type="Pfam" id="PF00989">
    <property type="entry name" value="PAS"/>
    <property type="match status" value="1"/>
</dbReference>
<dbReference type="PROSITE" id="PS50110">
    <property type="entry name" value="RESPONSE_REGULATORY"/>
    <property type="match status" value="2"/>
</dbReference>
<feature type="domain" description="Histidine kinase" evidence="5">
    <location>
        <begin position="268"/>
        <end position="475"/>
    </location>
</feature>
<dbReference type="CDD" id="cd00082">
    <property type="entry name" value="HisKA"/>
    <property type="match status" value="1"/>
</dbReference>
<evidence type="ECO:0000259" key="8">
    <source>
        <dbReference type="PROSITE" id="PS50113"/>
    </source>
</evidence>
<feature type="domain" description="Response regulatory" evidence="6">
    <location>
        <begin position="501"/>
        <end position="616"/>
    </location>
</feature>
<dbReference type="PATRIC" id="fig|1156395.6.peg.2333"/>
<feature type="modified residue" description="4-aspartylphosphate" evidence="4">
    <location>
        <position position="549"/>
    </location>
</feature>
<gene>
    <name evidence="9" type="ORF">DBT_2305</name>
</gene>
<feature type="modified residue" description="4-aspartylphosphate" evidence="4">
    <location>
        <position position="53"/>
    </location>
</feature>
<dbReference type="STRING" id="1156395.DBT_2305"/>
<dbReference type="GO" id="GO:0000155">
    <property type="term" value="F:phosphorelay sensor kinase activity"/>
    <property type="evidence" value="ECO:0007669"/>
    <property type="project" value="InterPro"/>
</dbReference>
<dbReference type="InterPro" id="IPR001789">
    <property type="entry name" value="Sig_transdc_resp-reg_receiver"/>
</dbReference>
<evidence type="ECO:0000313" key="10">
    <source>
        <dbReference type="Proteomes" id="UP000093080"/>
    </source>
</evidence>
<dbReference type="RefSeq" id="WP_067620495.1">
    <property type="nucleotide sequence ID" value="NZ_MAGO01000014.1"/>
</dbReference>
<evidence type="ECO:0000256" key="2">
    <source>
        <dbReference type="ARBA" id="ARBA00012438"/>
    </source>
</evidence>
<evidence type="ECO:0000259" key="6">
    <source>
        <dbReference type="PROSITE" id="PS50110"/>
    </source>
</evidence>
<feature type="domain" description="Response regulatory" evidence="6">
    <location>
        <begin position="4"/>
        <end position="118"/>
    </location>
</feature>
<evidence type="ECO:0000256" key="3">
    <source>
        <dbReference type="ARBA" id="ARBA00022553"/>
    </source>
</evidence>
<dbReference type="NCBIfam" id="TIGR00229">
    <property type="entry name" value="sensory_box"/>
    <property type="match status" value="1"/>
</dbReference>
<dbReference type="Gene3D" id="3.30.565.10">
    <property type="entry name" value="Histidine kinase-like ATPase, C-terminal domain"/>
    <property type="match status" value="1"/>
</dbReference>
<dbReference type="PROSITE" id="PS50112">
    <property type="entry name" value="PAS"/>
    <property type="match status" value="1"/>
</dbReference>
<dbReference type="PROSITE" id="PS50113">
    <property type="entry name" value="PAC"/>
    <property type="match status" value="1"/>
</dbReference>
<dbReference type="InterPro" id="IPR035965">
    <property type="entry name" value="PAS-like_dom_sf"/>
</dbReference>
<dbReference type="CDD" id="cd00130">
    <property type="entry name" value="PAS"/>
    <property type="match status" value="1"/>
</dbReference>
<dbReference type="PROSITE" id="PS50109">
    <property type="entry name" value="HIS_KIN"/>
    <property type="match status" value="1"/>
</dbReference>
<dbReference type="Pfam" id="PF00512">
    <property type="entry name" value="HisKA"/>
    <property type="match status" value="1"/>
</dbReference>
<keyword evidence="3 4" id="KW-0597">Phosphoprotein</keyword>
<comment type="catalytic activity">
    <reaction evidence="1">
        <text>ATP + protein L-histidine = ADP + protein N-phospho-L-histidine.</text>
        <dbReference type="EC" id="2.7.13.3"/>
    </reaction>
</comment>
<dbReference type="PANTHER" id="PTHR43547:SF2">
    <property type="entry name" value="HYBRID SIGNAL TRANSDUCTION HISTIDINE KINASE C"/>
    <property type="match status" value="1"/>
</dbReference>
<accession>A0A1B9F306</accession>
<dbReference type="SUPFAM" id="SSF55874">
    <property type="entry name" value="ATPase domain of HSP90 chaperone/DNA topoisomerase II/histidine kinase"/>
    <property type="match status" value="1"/>
</dbReference>
<dbReference type="AlphaFoldDB" id="A0A1B9F306"/>
<sequence>MEKKILLVEDDKNMLNSLLLLFKHSGFFVTGVSSVKEALNKMQEVRYDVVVTDLVLPDGEGFDIMVYCKENGLETKVIAMTGYATLDSVVTALRKGAYDYVVKPFDFDILKHAVEKAFEAIDLRNNALKLKERYAELVEYLDDGFFVLEGTKLLYANEAMARHLGVPKKSLIGTNITDYLEPDHKKSFESKLKGLSSPHSRPLLEEFTFVKRDSGERLIAEVKLSSSPSEGGKNKFIGLIRDIGERKKLWEQLVRAEKLALMGEMVAGIAHELNNKLTPILAYVDLLTKEGLPEHLEKKLGIILNAALGAKGIVESLLLFSRQEKPKIGPCDINELLEASKDLVSASFRGSNVEVITEFDPDLPLVKGDPLQLEQVFSNIIKNAFEALGGNGKIILRSTQIGDDVVVTIEDTGPGIPSNIISKIFEPFFSTKGRGRGTGLGLSLCYGIIKEHGGDISVCCNNQGTRFSIMLPAEKRFIHKSLAETRPNSENAPRSMLGKKRILLVEDEPEIAALLTEILGQKFDVSWARNGDEALRSIESNVFDLIVSDIRMPGLDGIALYQQLREMDPSYCKKIVYTTGITCDDRTRKFLDESGVECVRKPFRIAELMGILEKKLLYSKQPNGCSFGI</sequence>
<dbReference type="InterPro" id="IPR036097">
    <property type="entry name" value="HisK_dim/P_sf"/>
</dbReference>
<evidence type="ECO:0000259" key="7">
    <source>
        <dbReference type="PROSITE" id="PS50112"/>
    </source>
</evidence>
<dbReference type="SUPFAM" id="SSF52172">
    <property type="entry name" value="CheY-like"/>
    <property type="match status" value="2"/>
</dbReference>
<dbReference type="Pfam" id="PF00072">
    <property type="entry name" value="Response_reg"/>
    <property type="match status" value="2"/>
</dbReference>
<dbReference type="OrthoDB" id="9769169at2"/>
<dbReference type="EC" id="2.7.13.3" evidence="2"/>
<evidence type="ECO:0000256" key="4">
    <source>
        <dbReference type="PROSITE-ProRule" id="PRU00169"/>
    </source>
</evidence>
<dbReference type="SMART" id="SM00387">
    <property type="entry name" value="HATPase_c"/>
    <property type="match status" value="1"/>
</dbReference>
<name>A0A1B9F306_9BACT</name>
<dbReference type="InterPro" id="IPR004358">
    <property type="entry name" value="Sig_transdc_His_kin-like_C"/>
</dbReference>
<dbReference type="SUPFAM" id="SSF55785">
    <property type="entry name" value="PYP-like sensor domain (PAS domain)"/>
    <property type="match status" value="1"/>
</dbReference>